<accession>A0ABV6YLB3</accession>
<reference evidence="2 3" key="1">
    <citation type="submission" date="2024-09" db="EMBL/GenBank/DDBJ databases">
        <authorList>
            <person name="D'Angelo T."/>
        </authorList>
    </citation>
    <scope>NUCLEOTIDE SEQUENCE [LARGE SCALE GENOMIC DNA]</scope>
    <source>
        <strain evidence="2">SAG AM-320-E07</strain>
    </source>
</reference>
<comment type="caution">
    <text evidence="2">The sequence shown here is derived from an EMBL/GenBank/DDBJ whole genome shotgun (WGS) entry which is preliminary data.</text>
</comment>
<sequence>MRVFLDTNVLVSAFATRGLCADVMRQVLAEHVLVTGEVVLRELRKALRVKLKVPAETIEEIEHFLRECEVVPKPSAPSAVKVRDPDDRWVLASALAGQADVLVTGDKDLLTLGKQAPLRIVDPRGFWTLLRKSPPRK</sequence>
<evidence type="ECO:0000313" key="2">
    <source>
        <dbReference type="EMBL" id="MFC1573122.1"/>
    </source>
</evidence>
<feature type="domain" description="PIN" evidence="1">
    <location>
        <begin position="1"/>
        <end position="111"/>
    </location>
</feature>
<dbReference type="Pfam" id="PF13470">
    <property type="entry name" value="PIN_3"/>
    <property type="match status" value="1"/>
</dbReference>
<evidence type="ECO:0000313" key="3">
    <source>
        <dbReference type="Proteomes" id="UP001593833"/>
    </source>
</evidence>
<organism evidence="2 3">
    <name type="scientific">Eiseniibacteriota bacterium</name>
    <dbReference type="NCBI Taxonomy" id="2212470"/>
    <lineage>
        <taxon>Bacteria</taxon>
        <taxon>Candidatus Eiseniibacteriota</taxon>
    </lineage>
</organism>
<dbReference type="EMBL" id="JBHPKH010000078">
    <property type="protein sequence ID" value="MFC1573122.1"/>
    <property type="molecule type" value="Genomic_DNA"/>
</dbReference>
<dbReference type="SMART" id="SM00670">
    <property type="entry name" value="PINc"/>
    <property type="match status" value="1"/>
</dbReference>
<dbReference type="InterPro" id="IPR002850">
    <property type="entry name" value="PIN_toxin-like"/>
</dbReference>
<dbReference type="PANTHER" id="PTHR34610">
    <property type="entry name" value="SSL7007 PROTEIN"/>
    <property type="match status" value="1"/>
</dbReference>
<evidence type="ECO:0000259" key="1">
    <source>
        <dbReference type="SMART" id="SM00670"/>
    </source>
</evidence>
<dbReference type="PANTHER" id="PTHR34610:SF4">
    <property type="entry name" value="SLL8027 PROTEIN"/>
    <property type="match status" value="1"/>
</dbReference>
<dbReference type="Proteomes" id="UP001593833">
    <property type="component" value="Unassembled WGS sequence"/>
</dbReference>
<dbReference type="InterPro" id="IPR002716">
    <property type="entry name" value="PIN_dom"/>
</dbReference>
<keyword evidence="3" id="KW-1185">Reference proteome</keyword>
<protein>
    <submittedName>
        <fullName evidence="2">Toxin-antitoxin system toxin component, PIN family</fullName>
    </submittedName>
</protein>
<dbReference type="SUPFAM" id="SSF88723">
    <property type="entry name" value="PIN domain-like"/>
    <property type="match status" value="1"/>
</dbReference>
<gene>
    <name evidence="2" type="ORF">ACFL6M_05935</name>
</gene>
<dbReference type="Gene3D" id="3.40.50.1010">
    <property type="entry name" value="5'-nuclease"/>
    <property type="match status" value="1"/>
</dbReference>
<dbReference type="NCBIfam" id="TIGR00305">
    <property type="entry name" value="putative toxin-antitoxin system toxin component, PIN family"/>
    <property type="match status" value="1"/>
</dbReference>
<proteinExistence type="predicted"/>
<name>A0ABV6YLB3_UNCEI</name>
<dbReference type="InterPro" id="IPR029060">
    <property type="entry name" value="PIN-like_dom_sf"/>
</dbReference>